<name>A0A084W5J5_ANOSI</name>
<gene>
    <name evidence="2" type="ORF">ZHAS_00013423</name>
</gene>
<protein>
    <submittedName>
        <fullName evidence="2 3">PpMVP1</fullName>
    </submittedName>
</protein>
<dbReference type="InterPro" id="IPR010629">
    <property type="entry name" value="Ins_allergen"/>
</dbReference>
<dbReference type="Pfam" id="PF06757">
    <property type="entry name" value="Ins_allergen_rp"/>
    <property type="match status" value="1"/>
</dbReference>
<keyword evidence="4" id="KW-1185">Reference proteome</keyword>
<evidence type="ECO:0000313" key="4">
    <source>
        <dbReference type="Proteomes" id="UP000030765"/>
    </source>
</evidence>
<accession>A0A084W5J5</accession>
<feature type="signal peptide" evidence="1">
    <location>
        <begin position="1"/>
        <end position="21"/>
    </location>
</feature>
<keyword evidence="1" id="KW-0732">Signal</keyword>
<evidence type="ECO:0000256" key="1">
    <source>
        <dbReference type="SAM" id="SignalP"/>
    </source>
</evidence>
<dbReference type="AlphaFoldDB" id="A0A084W5J5"/>
<dbReference type="EMBL" id="KE525304">
    <property type="protein sequence ID" value="KFB45489.1"/>
    <property type="molecule type" value="Genomic_DNA"/>
</dbReference>
<sequence length="151" mass="17725">MNRPTVVVLVIFLVGFDKCACNLDEDLREFENLVNVNSVVQSYLTFLQYEQFRQDIEFLKTNQGFKGFVDALKKSFPEEQFTALIESKLQASKDFQEMYGNLMSEEYRTLYARCMNTVQGQLMTHYMQTKNIDLEDLLDVIRYLSGWGRLI</sequence>
<dbReference type="EnsemblMetazoa" id="ASIC013423-RA">
    <property type="protein sequence ID" value="ASIC013423-PA"/>
    <property type="gene ID" value="ASIC013423"/>
</dbReference>
<organism evidence="2">
    <name type="scientific">Anopheles sinensis</name>
    <name type="common">Mosquito</name>
    <dbReference type="NCBI Taxonomy" id="74873"/>
    <lineage>
        <taxon>Eukaryota</taxon>
        <taxon>Metazoa</taxon>
        <taxon>Ecdysozoa</taxon>
        <taxon>Arthropoda</taxon>
        <taxon>Hexapoda</taxon>
        <taxon>Insecta</taxon>
        <taxon>Pterygota</taxon>
        <taxon>Neoptera</taxon>
        <taxon>Endopterygota</taxon>
        <taxon>Diptera</taxon>
        <taxon>Nematocera</taxon>
        <taxon>Culicoidea</taxon>
        <taxon>Culicidae</taxon>
        <taxon>Anophelinae</taxon>
        <taxon>Anopheles</taxon>
    </lineage>
</organism>
<proteinExistence type="predicted"/>
<reference evidence="2 4" key="1">
    <citation type="journal article" date="2014" name="BMC Genomics">
        <title>Genome sequence of Anopheles sinensis provides insight into genetics basis of mosquito competence for malaria parasites.</title>
        <authorList>
            <person name="Zhou D."/>
            <person name="Zhang D."/>
            <person name="Ding G."/>
            <person name="Shi L."/>
            <person name="Hou Q."/>
            <person name="Ye Y."/>
            <person name="Xu Y."/>
            <person name="Zhou H."/>
            <person name="Xiong C."/>
            <person name="Li S."/>
            <person name="Yu J."/>
            <person name="Hong S."/>
            <person name="Yu X."/>
            <person name="Zou P."/>
            <person name="Chen C."/>
            <person name="Chang X."/>
            <person name="Wang W."/>
            <person name="Lv Y."/>
            <person name="Sun Y."/>
            <person name="Ma L."/>
            <person name="Shen B."/>
            <person name="Zhu C."/>
        </authorList>
    </citation>
    <scope>NUCLEOTIDE SEQUENCE [LARGE SCALE GENOMIC DNA]</scope>
</reference>
<evidence type="ECO:0000313" key="2">
    <source>
        <dbReference type="EMBL" id="KFB45489.1"/>
    </source>
</evidence>
<evidence type="ECO:0000313" key="3">
    <source>
        <dbReference type="EnsemblMetazoa" id="ASIC013423-PA"/>
    </source>
</evidence>
<dbReference type="VEuPathDB" id="VectorBase:ASIC013423"/>
<dbReference type="Proteomes" id="UP000030765">
    <property type="component" value="Unassembled WGS sequence"/>
</dbReference>
<reference evidence="3" key="2">
    <citation type="submission" date="2020-05" db="UniProtKB">
        <authorList>
            <consortium name="EnsemblMetazoa"/>
        </authorList>
    </citation>
    <scope>IDENTIFICATION</scope>
</reference>
<dbReference type="PANTHER" id="PTHR21163">
    <property type="entry name" value="PROTEIN G12"/>
    <property type="match status" value="1"/>
</dbReference>
<feature type="chain" id="PRO_5010759957" evidence="1">
    <location>
        <begin position="22"/>
        <end position="151"/>
    </location>
</feature>
<dbReference type="PANTHER" id="PTHR21163:SF0">
    <property type="entry name" value="GH08205P-RELATED"/>
    <property type="match status" value="1"/>
</dbReference>
<dbReference type="EMBL" id="ATLV01020666">
    <property type="status" value="NOT_ANNOTATED_CDS"/>
    <property type="molecule type" value="Genomic_DNA"/>
</dbReference>